<dbReference type="EMBL" id="CP009787">
    <property type="protein sequence ID" value="AJJ11728.1"/>
    <property type="molecule type" value="Genomic_DNA"/>
</dbReference>
<sequence length="140" mass="15680">MVAMPPRRQGIRQQGMPWENYVGTQLPAHSRLPANFKTFDYYNPISRTAISVKTLDTTTAARVANPRQIYSSLKGNIDAVAEFKRHSLLGKLIDSSLITHREIQLAVPANTTTAQWLEINRAIKYGNSQNVNLMVTQVKG</sequence>
<protein>
    <submittedName>
        <fullName evidence="2">Large exoprotein involved in heme utilization/adhesion</fullName>
    </submittedName>
</protein>
<gene>
    <name evidence="2" type="ORF">CH64_3328</name>
</gene>
<feature type="domain" description="CdiA toxin EC869-like" evidence="1">
    <location>
        <begin position="14"/>
        <end position="136"/>
    </location>
</feature>
<reference evidence="2 3" key="1">
    <citation type="journal article" date="2015" name="Genome Announc.">
        <title>Thirty-Two Complete Genome Assemblies of Nine Yersinia Species, Including Y. pestis, Y. pseudotuberculosis, and Y. enterocolitica.</title>
        <authorList>
            <person name="Johnson S.L."/>
            <person name="Daligault H.E."/>
            <person name="Davenport K.W."/>
            <person name="Jaissle J."/>
            <person name="Frey K.G."/>
            <person name="Ladner J.T."/>
            <person name="Broomall S.M."/>
            <person name="Bishop-Lilly K.A."/>
            <person name="Bruce D.C."/>
            <person name="Coyne S.R."/>
            <person name="Gibbons H.S."/>
            <person name="Lo C.C."/>
            <person name="Munk A.C."/>
            <person name="Rosenzweig C.N."/>
            <person name="Koroleva G.I."/>
            <person name="Palacios G.F."/>
            <person name="Redden C.L."/>
            <person name="Xu Y."/>
            <person name="Minogue T.D."/>
            <person name="Chain P.S."/>
        </authorList>
    </citation>
    <scope>NUCLEOTIDE SEQUENCE [LARGE SCALE GENOMIC DNA]</scope>
    <source>
        <strain evidence="2 3">YRA</strain>
    </source>
</reference>
<keyword evidence="3" id="KW-1185">Reference proteome</keyword>
<dbReference type="Proteomes" id="UP000031914">
    <property type="component" value="Chromosome"/>
</dbReference>
<dbReference type="Pfam" id="PF21111">
    <property type="entry name" value="CDI_toxin_EC869_like"/>
    <property type="match status" value="1"/>
</dbReference>
<proteinExistence type="predicted"/>
<accession>A0ABM5SEL2</accession>
<name>A0ABM5SEL2_YERRO</name>
<evidence type="ECO:0000259" key="1">
    <source>
        <dbReference type="Pfam" id="PF21111"/>
    </source>
</evidence>
<dbReference type="RefSeq" id="WP_081452042.1">
    <property type="nucleotide sequence ID" value="NZ_CP009787.1"/>
</dbReference>
<evidence type="ECO:0000313" key="2">
    <source>
        <dbReference type="EMBL" id="AJJ11728.1"/>
    </source>
</evidence>
<dbReference type="CDD" id="cd13444">
    <property type="entry name" value="CDI_toxin_EC869_like"/>
    <property type="match status" value="1"/>
</dbReference>
<dbReference type="GeneID" id="45568598"/>
<dbReference type="InterPro" id="IPR033799">
    <property type="entry name" value="CdiA_EC869-like"/>
</dbReference>
<dbReference type="Gene3D" id="3.40.1350.110">
    <property type="match status" value="1"/>
</dbReference>
<evidence type="ECO:0000313" key="3">
    <source>
        <dbReference type="Proteomes" id="UP000031914"/>
    </source>
</evidence>
<organism evidence="2 3">
    <name type="scientific">Yersinia rohdei</name>
    <dbReference type="NCBI Taxonomy" id="29485"/>
    <lineage>
        <taxon>Bacteria</taxon>
        <taxon>Pseudomonadati</taxon>
        <taxon>Pseudomonadota</taxon>
        <taxon>Gammaproteobacteria</taxon>
        <taxon>Enterobacterales</taxon>
        <taxon>Yersiniaceae</taxon>
        <taxon>Yersinia</taxon>
    </lineage>
</organism>